<protein>
    <recommendedName>
        <fullName evidence="3">N-acetylmuramic acid 6-phosphate etherase</fullName>
        <shortName evidence="3">MurNAc-6-P etherase</shortName>
        <ecNumber evidence="3">4.2.1.126</ecNumber>
    </recommendedName>
    <alternativeName>
        <fullName evidence="3">N-acetylmuramic acid 6-phosphate hydrolase</fullName>
    </alternativeName>
    <alternativeName>
        <fullName evidence="3">N-acetylmuramic acid 6-phosphate lyase</fullName>
    </alternativeName>
</protein>
<dbReference type="UniPathway" id="UPA00342"/>
<dbReference type="Pfam" id="PF20741">
    <property type="entry name" value="GKRP-like_C"/>
    <property type="match status" value="1"/>
</dbReference>
<gene>
    <name evidence="3 6" type="primary">murQ</name>
    <name evidence="6" type="ORF">COW36_11505</name>
</gene>
<dbReference type="GO" id="GO:0016803">
    <property type="term" value="F:ether hydrolase activity"/>
    <property type="evidence" value="ECO:0007669"/>
    <property type="project" value="TreeGrafter"/>
</dbReference>
<comment type="miscellaneous">
    <text evidence="3">A lyase-type mechanism (elimination/hydration) is suggested for the cleavage of the lactyl ether bond of MurNAc 6-phosphate, with the formation of an alpha,beta-unsaturated aldehyde intermediate with (E)-stereochemistry, followed by the syn addition of water to give product.</text>
</comment>
<dbReference type="FunFam" id="3.40.50.10490:FF:000014">
    <property type="entry name" value="N-acetylmuramic acid 6-phosphate etherase"/>
    <property type="match status" value="1"/>
</dbReference>
<reference evidence="6 7" key="1">
    <citation type="submission" date="2017-09" db="EMBL/GenBank/DDBJ databases">
        <title>Depth-based differentiation of microbial function through sediment-hosted aquifers and enrichment of novel symbionts in the deep terrestrial subsurface.</title>
        <authorList>
            <person name="Probst A.J."/>
            <person name="Ladd B."/>
            <person name="Jarett J.K."/>
            <person name="Geller-Mcgrath D.E."/>
            <person name="Sieber C.M."/>
            <person name="Emerson J.B."/>
            <person name="Anantharaman K."/>
            <person name="Thomas B.C."/>
            <person name="Malmstrom R."/>
            <person name="Stieglmeier M."/>
            <person name="Klingl A."/>
            <person name="Woyke T."/>
            <person name="Ryan C.M."/>
            <person name="Banfield J.F."/>
        </authorList>
    </citation>
    <scope>NUCLEOTIDE SEQUENCE [LARGE SCALE GENOMIC DNA]</scope>
    <source>
        <strain evidence="6">CG17_big_fil_post_rev_8_21_14_2_50_48_46</strain>
    </source>
</reference>
<keyword evidence="1 3" id="KW-0456">Lyase</keyword>
<evidence type="ECO:0000256" key="4">
    <source>
        <dbReference type="SAM" id="Coils"/>
    </source>
</evidence>
<dbReference type="PANTHER" id="PTHR10088">
    <property type="entry name" value="GLUCOKINASE REGULATORY PROTEIN"/>
    <property type="match status" value="1"/>
</dbReference>
<dbReference type="EMBL" id="PFFQ01000035">
    <property type="protein sequence ID" value="PIW16763.1"/>
    <property type="molecule type" value="Genomic_DNA"/>
</dbReference>
<dbReference type="NCBIfam" id="TIGR00274">
    <property type="entry name" value="N-acetylmuramic acid 6-phosphate etherase"/>
    <property type="match status" value="1"/>
</dbReference>
<dbReference type="GO" id="GO:0097367">
    <property type="term" value="F:carbohydrate derivative binding"/>
    <property type="evidence" value="ECO:0007669"/>
    <property type="project" value="InterPro"/>
</dbReference>
<dbReference type="GO" id="GO:0009254">
    <property type="term" value="P:peptidoglycan turnover"/>
    <property type="evidence" value="ECO:0007669"/>
    <property type="project" value="TreeGrafter"/>
</dbReference>
<comment type="similarity">
    <text evidence="3">Belongs to the GCKR-like family. MurNAc-6-P etherase subfamily.</text>
</comment>
<dbReference type="PROSITE" id="PS01272">
    <property type="entry name" value="GCKR"/>
    <property type="match status" value="1"/>
</dbReference>
<dbReference type="GO" id="GO:0016835">
    <property type="term" value="F:carbon-oxygen lyase activity"/>
    <property type="evidence" value="ECO:0007669"/>
    <property type="project" value="UniProtKB-UniRule"/>
</dbReference>
<dbReference type="EC" id="4.2.1.126" evidence="3"/>
<keyword evidence="4" id="KW-0175">Coiled coil</keyword>
<dbReference type="Pfam" id="PF22645">
    <property type="entry name" value="GKRP_SIS_N"/>
    <property type="match status" value="1"/>
</dbReference>
<dbReference type="Gene3D" id="3.40.50.10490">
    <property type="entry name" value="Glucose-6-phosphate isomerase like protein, domain 1"/>
    <property type="match status" value="1"/>
</dbReference>
<comment type="subunit">
    <text evidence="3">Homodimer.</text>
</comment>
<evidence type="ECO:0000313" key="6">
    <source>
        <dbReference type="EMBL" id="PIW16763.1"/>
    </source>
</evidence>
<dbReference type="SUPFAM" id="SSF53697">
    <property type="entry name" value="SIS domain"/>
    <property type="match status" value="1"/>
</dbReference>
<dbReference type="PANTHER" id="PTHR10088:SF4">
    <property type="entry name" value="GLUCOKINASE REGULATORY PROTEIN"/>
    <property type="match status" value="1"/>
</dbReference>
<dbReference type="Proteomes" id="UP000231019">
    <property type="component" value="Unassembled WGS sequence"/>
</dbReference>
<name>A0A2M7G5C6_9BACT</name>
<dbReference type="HAMAP" id="MF_00068">
    <property type="entry name" value="MurQ"/>
    <property type="match status" value="1"/>
</dbReference>
<dbReference type="InterPro" id="IPR040190">
    <property type="entry name" value="MURQ/GCKR"/>
</dbReference>
<dbReference type="CDD" id="cd05007">
    <property type="entry name" value="SIS_Etherase"/>
    <property type="match status" value="1"/>
</dbReference>
<comment type="catalytic activity">
    <reaction evidence="3">
        <text>N-acetyl-D-muramate 6-phosphate + H2O = N-acetyl-D-glucosamine 6-phosphate + (R)-lactate</text>
        <dbReference type="Rhea" id="RHEA:26410"/>
        <dbReference type="ChEBI" id="CHEBI:15377"/>
        <dbReference type="ChEBI" id="CHEBI:16004"/>
        <dbReference type="ChEBI" id="CHEBI:57513"/>
        <dbReference type="ChEBI" id="CHEBI:58722"/>
        <dbReference type="EC" id="4.2.1.126"/>
    </reaction>
</comment>
<dbReference type="GO" id="GO:0097173">
    <property type="term" value="P:N-acetylmuramic acid catabolic process"/>
    <property type="evidence" value="ECO:0007669"/>
    <property type="project" value="UniProtKB-UniPathway"/>
</dbReference>
<dbReference type="InterPro" id="IPR001347">
    <property type="entry name" value="SIS_dom"/>
</dbReference>
<proteinExistence type="inferred from homology"/>
<dbReference type="GO" id="GO:0046348">
    <property type="term" value="P:amino sugar catabolic process"/>
    <property type="evidence" value="ECO:0007669"/>
    <property type="project" value="InterPro"/>
</dbReference>
<dbReference type="InterPro" id="IPR005486">
    <property type="entry name" value="Glucokinase_regulatory_CS"/>
</dbReference>
<evidence type="ECO:0000256" key="1">
    <source>
        <dbReference type="ARBA" id="ARBA00023239"/>
    </source>
</evidence>
<comment type="caution">
    <text evidence="6">The sequence shown here is derived from an EMBL/GenBank/DDBJ whole genome shotgun (WGS) entry which is preliminary data.</text>
</comment>
<feature type="domain" description="SIS" evidence="5">
    <location>
        <begin position="55"/>
        <end position="218"/>
    </location>
</feature>
<sequence>MSEVLPLTERANPRSQALDSLSIAEIIALMRAEDQSVLAAFEPVLKPLEQLIETVVACLRAGGRLIYMGAGTSGRLGVLDAAECPPTFRTPPGLVVGLIAGGEKALQNAVEGAEDSLEGAQEDLLALALQPQDIVIGIAASGSTPYVRAGLRFARAAGAHTALLSCTSLPTEDVAIEHTLILAVGPEIITGSTRLKAGTVTKLALNMISTISMIQLGKVYGHYMVDVTISNAKLKRRAQRMIQELTGLDETKASDLLEQAQGEVKTALMMHLGQFDADTARQRLALAAGHLRRALEGAPS</sequence>
<comment type="pathway">
    <text evidence="3">Amino-sugar metabolism; N-acetylmuramate degradation.</text>
</comment>
<dbReference type="PROSITE" id="PS51464">
    <property type="entry name" value="SIS"/>
    <property type="match status" value="1"/>
</dbReference>
<feature type="active site" description="Proton donor" evidence="3">
    <location>
        <position position="83"/>
    </location>
</feature>
<evidence type="ECO:0000259" key="5">
    <source>
        <dbReference type="PROSITE" id="PS51464"/>
    </source>
</evidence>
<feature type="active site" evidence="3">
    <location>
        <position position="114"/>
    </location>
</feature>
<dbReference type="AlphaFoldDB" id="A0A2M7G5C6"/>
<dbReference type="NCBIfam" id="NF003915">
    <property type="entry name" value="PRK05441.1"/>
    <property type="match status" value="1"/>
</dbReference>
<evidence type="ECO:0000313" key="7">
    <source>
        <dbReference type="Proteomes" id="UP000231019"/>
    </source>
</evidence>
<feature type="coiled-coil region" evidence="4">
    <location>
        <begin position="103"/>
        <end position="130"/>
    </location>
</feature>
<dbReference type="NCBIfam" id="NF009222">
    <property type="entry name" value="PRK12570.1"/>
    <property type="match status" value="1"/>
</dbReference>
<evidence type="ECO:0000256" key="2">
    <source>
        <dbReference type="ARBA" id="ARBA00023277"/>
    </source>
</evidence>
<dbReference type="InterPro" id="IPR005488">
    <property type="entry name" value="Etherase_MurQ"/>
</dbReference>
<keyword evidence="2 3" id="KW-0119">Carbohydrate metabolism</keyword>
<accession>A0A2M7G5C6</accession>
<organism evidence="6 7">
    <name type="scientific">bacterium (Candidatus Blackallbacteria) CG17_big_fil_post_rev_8_21_14_2_50_48_46</name>
    <dbReference type="NCBI Taxonomy" id="2014261"/>
    <lineage>
        <taxon>Bacteria</taxon>
        <taxon>Candidatus Blackallbacteria</taxon>
    </lineage>
</organism>
<dbReference type="Gene3D" id="1.10.8.1080">
    <property type="match status" value="1"/>
</dbReference>
<comment type="function">
    <text evidence="3">Specifically catalyzes the cleavage of the D-lactyl ether substituent of MurNAc 6-phosphate, producing GlcNAc 6-phosphate and D-lactate.</text>
</comment>
<dbReference type="InterPro" id="IPR046348">
    <property type="entry name" value="SIS_dom_sf"/>
</dbReference>
<evidence type="ECO:0000256" key="3">
    <source>
        <dbReference type="HAMAP-Rule" id="MF_00068"/>
    </source>
</evidence>